<sequence>MTRRLCLTNKKLRGKKRRLRAFEAWSKSFLDYFPEQITEDERYWNIKIPVDIRLVQGKYTDQITQAQCAQYLINATYQIYQAKPSNLKHFRVTCVICLPDMFSSEICIYTSEAYFKYQTEAWYREQEKLDTTLNRSLSKEWELILPQGFSEKGVLRNEFDWEDKEYFVEHWYFGEVG</sequence>
<dbReference type="Pfam" id="PF13079">
    <property type="entry name" value="DUF3916"/>
    <property type="match status" value="1"/>
</dbReference>
<dbReference type="Proteomes" id="UP000247483">
    <property type="component" value="Unassembled WGS sequence"/>
</dbReference>
<accession>A0A2V4E2Q3</accession>
<evidence type="ECO:0000313" key="2">
    <source>
        <dbReference type="Proteomes" id="UP000247483"/>
    </source>
</evidence>
<name>A0A2V4E2Q3_9GAMM</name>
<protein>
    <submittedName>
        <fullName evidence="1">DUF3916 domain-containing protein</fullName>
    </submittedName>
</protein>
<comment type="caution">
    <text evidence="1">The sequence shown here is derived from an EMBL/GenBank/DDBJ whole genome shotgun (WGS) entry which is preliminary data.</text>
</comment>
<evidence type="ECO:0000313" key="1">
    <source>
        <dbReference type="EMBL" id="PXZ05441.1"/>
    </source>
</evidence>
<gene>
    <name evidence="1" type="ORF">DKK79_01760</name>
</gene>
<organism evidence="1 2">
    <name type="scientific">Gilliamella apicola</name>
    <dbReference type="NCBI Taxonomy" id="1196095"/>
    <lineage>
        <taxon>Bacteria</taxon>
        <taxon>Pseudomonadati</taxon>
        <taxon>Pseudomonadota</taxon>
        <taxon>Gammaproteobacteria</taxon>
        <taxon>Orbales</taxon>
        <taxon>Orbaceae</taxon>
        <taxon>Gilliamella</taxon>
    </lineage>
</organism>
<dbReference type="RefSeq" id="WP_034883418.1">
    <property type="nucleotide sequence ID" value="NZ_QGLP01000004.1"/>
</dbReference>
<reference evidence="1 2" key="1">
    <citation type="submission" date="2018-05" db="EMBL/GenBank/DDBJ databases">
        <title>Reference genomes for bee gut microbiota database.</title>
        <authorList>
            <person name="Ellegaard K.M."/>
        </authorList>
    </citation>
    <scope>NUCLEOTIDE SEQUENCE [LARGE SCALE GENOMIC DNA]</scope>
    <source>
        <strain evidence="1 2">ESL0177</strain>
    </source>
</reference>
<dbReference type="InterPro" id="IPR025075">
    <property type="entry name" value="DUF3916"/>
</dbReference>
<dbReference type="EMBL" id="QGLP01000004">
    <property type="protein sequence ID" value="PXZ05441.1"/>
    <property type="molecule type" value="Genomic_DNA"/>
</dbReference>
<dbReference type="AlphaFoldDB" id="A0A2V4E2Q3"/>
<proteinExistence type="predicted"/>